<evidence type="ECO:0000256" key="2">
    <source>
        <dbReference type="ARBA" id="ARBA00022741"/>
    </source>
</evidence>
<dbReference type="GO" id="GO:0046872">
    <property type="term" value="F:metal ion binding"/>
    <property type="evidence" value="ECO:0007669"/>
    <property type="project" value="InterPro"/>
</dbReference>
<dbReference type="PANTHER" id="PTHR43585:SF2">
    <property type="entry name" value="ATP-GRASP ENZYME FSQD"/>
    <property type="match status" value="1"/>
</dbReference>
<proteinExistence type="predicted"/>
<accession>A0AA40BNY3</accession>
<dbReference type="InterPro" id="IPR011761">
    <property type="entry name" value="ATP-grasp"/>
</dbReference>
<feature type="domain" description="ATP-grasp" evidence="5">
    <location>
        <begin position="308"/>
        <end position="550"/>
    </location>
</feature>
<evidence type="ECO:0000313" key="7">
    <source>
        <dbReference type="Proteomes" id="UP001172155"/>
    </source>
</evidence>
<evidence type="ECO:0000256" key="4">
    <source>
        <dbReference type="PROSITE-ProRule" id="PRU00409"/>
    </source>
</evidence>
<dbReference type="PROSITE" id="PS50975">
    <property type="entry name" value="ATP_GRASP"/>
    <property type="match status" value="1"/>
</dbReference>
<dbReference type="Pfam" id="PF13535">
    <property type="entry name" value="ATP-grasp_4"/>
    <property type="match status" value="1"/>
</dbReference>
<organism evidence="6 7">
    <name type="scientific">Schizothecium vesticola</name>
    <dbReference type="NCBI Taxonomy" id="314040"/>
    <lineage>
        <taxon>Eukaryota</taxon>
        <taxon>Fungi</taxon>
        <taxon>Dikarya</taxon>
        <taxon>Ascomycota</taxon>
        <taxon>Pezizomycotina</taxon>
        <taxon>Sordariomycetes</taxon>
        <taxon>Sordariomycetidae</taxon>
        <taxon>Sordariales</taxon>
        <taxon>Schizotheciaceae</taxon>
        <taxon>Schizothecium</taxon>
    </lineage>
</organism>
<evidence type="ECO:0000256" key="1">
    <source>
        <dbReference type="ARBA" id="ARBA00022598"/>
    </source>
</evidence>
<gene>
    <name evidence="6" type="ORF">B0T18DRAFT_432670</name>
</gene>
<dbReference type="GO" id="GO:0016874">
    <property type="term" value="F:ligase activity"/>
    <property type="evidence" value="ECO:0007669"/>
    <property type="project" value="UniProtKB-KW"/>
</dbReference>
<dbReference type="PANTHER" id="PTHR43585">
    <property type="entry name" value="FUMIPYRROLE BIOSYNTHESIS PROTEIN C"/>
    <property type="match status" value="1"/>
</dbReference>
<keyword evidence="7" id="KW-1185">Reference proteome</keyword>
<dbReference type="Proteomes" id="UP001172155">
    <property type="component" value="Unassembled WGS sequence"/>
</dbReference>
<dbReference type="InterPro" id="IPR052032">
    <property type="entry name" value="ATP-dep_AA_Ligase"/>
</dbReference>
<evidence type="ECO:0000256" key="3">
    <source>
        <dbReference type="ARBA" id="ARBA00022840"/>
    </source>
</evidence>
<keyword evidence="2 4" id="KW-0547">Nucleotide-binding</keyword>
<reference evidence="6" key="1">
    <citation type="submission" date="2023-06" db="EMBL/GenBank/DDBJ databases">
        <title>Genome-scale phylogeny and comparative genomics of the fungal order Sordariales.</title>
        <authorList>
            <consortium name="Lawrence Berkeley National Laboratory"/>
            <person name="Hensen N."/>
            <person name="Bonometti L."/>
            <person name="Westerberg I."/>
            <person name="Brannstrom I.O."/>
            <person name="Guillou S."/>
            <person name="Cros-Aarteil S."/>
            <person name="Calhoun S."/>
            <person name="Haridas S."/>
            <person name="Kuo A."/>
            <person name="Mondo S."/>
            <person name="Pangilinan J."/>
            <person name="Riley R."/>
            <person name="LaButti K."/>
            <person name="Andreopoulos B."/>
            <person name="Lipzen A."/>
            <person name="Chen C."/>
            <person name="Yanf M."/>
            <person name="Daum C."/>
            <person name="Ng V."/>
            <person name="Clum A."/>
            <person name="Steindorff A."/>
            <person name="Ohm R."/>
            <person name="Martin F."/>
            <person name="Silar P."/>
            <person name="Natvig D."/>
            <person name="Lalanne C."/>
            <person name="Gautier V."/>
            <person name="Ament-velasquez S.L."/>
            <person name="Kruys A."/>
            <person name="Hutchinson M.I."/>
            <person name="Powell A.J."/>
            <person name="Barry K."/>
            <person name="Miller A.N."/>
            <person name="Grigoriev I.V."/>
            <person name="Debuchy R."/>
            <person name="Gladieux P."/>
            <person name="Thoren M.H."/>
            <person name="Johannesson H."/>
        </authorList>
    </citation>
    <scope>NUCLEOTIDE SEQUENCE</scope>
    <source>
        <strain evidence="6">SMH3187-1</strain>
    </source>
</reference>
<dbReference type="Pfam" id="PF18130">
    <property type="entry name" value="ATPgrasp_N"/>
    <property type="match status" value="1"/>
</dbReference>
<name>A0AA40BNY3_9PEZI</name>
<evidence type="ECO:0000259" key="5">
    <source>
        <dbReference type="PROSITE" id="PS50975"/>
    </source>
</evidence>
<keyword evidence="3 4" id="KW-0067">ATP-binding</keyword>
<dbReference type="InterPro" id="IPR041472">
    <property type="entry name" value="BL00235/CARNS1_N"/>
</dbReference>
<keyword evidence="1" id="KW-0436">Ligase</keyword>
<dbReference type="SUPFAM" id="SSF56059">
    <property type="entry name" value="Glutathione synthetase ATP-binding domain-like"/>
    <property type="match status" value="1"/>
</dbReference>
<evidence type="ECO:0000313" key="6">
    <source>
        <dbReference type="EMBL" id="KAK0737727.1"/>
    </source>
</evidence>
<dbReference type="Gene3D" id="3.40.50.20">
    <property type="match status" value="1"/>
</dbReference>
<comment type="caution">
    <text evidence="6">The sequence shown here is derived from an EMBL/GenBank/DDBJ whole genome shotgun (WGS) entry which is preliminary data.</text>
</comment>
<dbReference type="EMBL" id="JAUKUD010000007">
    <property type="protein sequence ID" value="KAK0737727.1"/>
    <property type="molecule type" value="Genomic_DNA"/>
</dbReference>
<protein>
    <submittedName>
        <fullName evidence="6">ATP-grasp domain-containing protein</fullName>
    </submittedName>
</protein>
<dbReference type="GO" id="GO:0005524">
    <property type="term" value="F:ATP binding"/>
    <property type="evidence" value="ECO:0007669"/>
    <property type="project" value="UniProtKB-UniRule"/>
</dbReference>
<dbReference type="AlphaFoldDB" id="A0AA40BNY3"/>
<sequence>MEANLARHLDVGEGTSTFACTAHHHSIPPRTPGATAFWALHLDVLVSSRSAGSDPKSHHVTLPSSSGLARFLTSIRKAAAPKTASVSICLILPLDNGYVARSDFLQRRLECWEPALQTASFVPPTSFVEWVPFPAGGLSWTDLSVIVSRAVGVIHLCHGTPASDIDRELRNRLSFPWLLPDPIRPRRIAWVQGREDLQSIGRALEAAAALGIKLVILDEPGHWLQSSDSPGVHLREAFVEVDITPDSGLSGRVVAAVGSYPEPIDGVVTISDVRLAAVARASRELGLPTESPEAYDIAANKGRTRMLEEELRMGAVGATDTGVGKESFVLRHAGDLQSFLEGSSLDFPRIVKPVVGWSSECVSRVESEAELVAAVQRAADRHASSPTPSTAVVVEPYVAGPEVDANLVVLDGEVLFCDISDDFPSEADRAGAGLWANFEETQNVMPSALPASEQVGIREQLLRSVVAQGFKTGVFHCEARVRNSRYAYRANQEDGIVDLVPDAAATESNGEPVDVYLHEINARPPGWLETAAVLLAYGVDYYALRMLTAIGDDEAARIRALSKPFLDGPQFHLSVLMVHQGLAGVMRSRDAVGEYLDGHPDVQANVVDFYSRKKGGDVLEGHGSAALCWVGFLSVVSRESRRDLLRRVEHVAGQLTYEMETEDGRLMRVRGLSGKGLFALD</sequence>
<dbReference type="Gene3D" id="3.30.470.20">
    <property type="entry name" value="ATP-grasp fold, B domain"/>
    <property type="match status" value="1"/>
</dbReference>